<sequence>CDWRGSNTGISPISSIRVCRASPIWRARYSAGASGISGGT</sequence>
<gene>
    <name evidence="1" type="ORF">AVDCRST_MAG66-1174</name>
</gene>
<name>A0A6J4NRE5_9PSEU</name>
<proteinExistence type="predicted"/>
<evidence type="ECO:0000313" key="1">
    <source>
        <dbReference type="EMBL" id="CAA9396106.1"/>
    </source>
</evidence>
<feature type="non-terminal residue" evidence="1">
    <location>
        <position position="1"/>
    </location>
</feature>
<dbReference type="AlphaFoldDB" id="A0A6J4NRE5"/>
<organism evidence="1">
    <name type="scientific">uncultured Pseudonocardia sp</name>
    <dbReference type="NCBI Taxonomy" id="211455"/>
    <lineage>
        <taxon>Bacteria</taxon>
        <taxon>Bacillati</taxon>
        <taxon>Actinomycetota</taxon>
        <taxon>Actinomycetes</taxon>
        <taxon>Pseudonocardiales</taxon>
        <taxon>Pseudonocardiaceae</taxon>
        <taxon>Pseudonocardia</taxon>
        <taxon>environmental samples</taxon>
    </lineage>
</organism>
<accession>A0A6J4NRE5</accession>
<dbReference type="EMBL" id="CADCUS010000172">
    <property type="protein sequence ID" value="CAA9396106.1"/>
    <property type="molecule type" value="Genomic_DNA"/>
</dbReference>
<feature type="non-terminal residue" evidence="1">
    <location>
        <position position="40"/>
    </location>
</feature>
<protein>
    <submittedName>
        <fullName evidence="1">Uncharacterized protein</fullName>
    </submittedName>
</protein>
<reference evidence="1" key="1">
    <citation type="submission" date="2020-02" db="EMBL/GenBank/DDBJ databases">
        <authorList>
            <person name="Meier V. D."/>
        </authorList>
    </citation>
    <scope>NUCLEOTIDE SEQUENCE</scope>
    <source>
        <strain evidence="1">AVDCRST_MAG66</strain>
    </source>
</reference>